<sequence length="190" mass="21769">MALLPKLKPMILECFSVGVSWLISELINKNSIESQPTFCQDHAPDEVEEFSHTLKKEVVLECEEKNDPDAPSADEKDGTEDPPFPTHCLTMRDPCFRTKDVPPHILYSLRGVRCKLCWLLIKGTKAVQRLLKHTKEVHPHKATDSFLNKLRRDNAFDKVIGNGIRYCTCPYCKIFGIARFHDGFWKRPGC</sequence>
<organism evidence="2 3">
    <name type="scientific">Megalurothrips usitatus</name>
    <name type="common">bean blossom thrips</name>
    <dbReference type="NCBI Taxonomy" id="439358"/>
    <lineage>
        <taxon>Eukaryota</taxon>
        <taxon>Metazoa</taxon>
        <taxon>Ecdysozoa</taxon>
        <taxon>Arthropoda</taxon>
        <taxon>Hexapoda</taxon>
        <taxon>Insecta</taxon>
        <taxon>Pterygota</taxon>
        <taxon>Neoptera</taxon>
        <taxon>Paraneoptera</taxon>
        <taxon>Thysanoptera</taxon>
        <taxon>Terebrantia</taxon>
        <taxon>Thripoidea</taxon>
        <taxon>Thripidae</taxon>
        <taxon>Megalurothrips</taxon>
    </lineage>
</organism>
<evidence type="ECO:0000256" key="1">
    <source>
        <dbReference type="SAM" id="MobiDB-lite"/>
    </source>
</evidence>
<keyword evidence="3" id="KW-1185">Reference proteome</keyword>
<feature type="compositionally biased region" description="Basic and acidic residues" evidence="1">
    <location>
        <begin position="65"/>
        <end position="76"/>
    </location>
</feature>
<dbReference type="EMBL" id="JAPTSV010000009">
    <property type="protein sequence ID" value="KAJ1524663.1"/>
    <property type="molecule type" value="Genomic_DNA"/>
</dbReference>
<dbReference type="AlphaFoldDB" id="A0AAV7XH28"/>
<gene>
    <name evidence="2" type="ORF">ONE63_011146</name>
</gene>
<evidence type="ECO:0000313" key="3">
    <source>
        <dbReference type="Proteomes" id="UP001075354"/>
    </source>
</evidence>
<feature type="region of interest" description="Disordered" evidence="1">
    <location>
        <begin position="65"/>
        <end position="84"/>
    </location>
</feature>
<comment type="caution">
    <text evidence="2">The sequence shown here is derived from an EMBL/GenBank/DDBJ whole genome shotgun (WGS) entry which is preliminary data.</text>
</comment>
<protein>
    <submittedName>
        <fullName evidence="2">Uncharacterized protein</fullName>
    </submittedName>
</protein>
<proteinExistence type="predicted"/>
<reference evidence="2" key="1">
    <citation type="submission" date="2022-12" db="EMBL/GenBank/DDBJ databases">
        <title>Chromosome-level genome assembly of the bean flower thrips Megalurothrips usitatus.</title>
        <authorList>
            <person name="Ma L."/>
            <person name="Liu Q."/>
            <person name="Li H."/>
            <person name="Cai W."/>
        </authorList>
    </citation>
    <scope>NUCLEOTIDE SEQUENCE</scope>
    <source>
        <strain evidence="2">Cailab_2022a</strain>
    </source>
</reference>
<name>A0AAV7XH28_9NEOP</name>
<evidence type="ECO:0000313" key="2">
    <source>
        <dbReference type="EMBL" id="KAJ1524663.1"/>
    </source>
</evidence>
<accession>A0AAV7XH28</accession>
<dbReference type="Proteomes" id="UP001075354">
    <property type="component" value="Chromosome 9"/>
</dbReference>